<dbReference type="SMART" id="SM01343">
    <property type="entry name" value="FATC"/>
    <property type="match status" value="1"/>
</dbReference>
<dbReference type="Pfam" id="PF02260">
    <property type="entry name" value="FATC"/>
    <property type="match status" value="1"/>
</dbReference>
<dbReference type="InterPro" id="IPR014009">
    <property type="entry name" value="PIK_FAT"/>
</dbReference>
<dbReference type="InterPro" id="IPR050517">
    <property type="entry name" value="DDR_Repair_Kinase"/>
</dbReference>
<dbReference type="GO" id="GO:0000723">
    <property type="term" value="P:telomere maintenance"/>
    <property type="evidence" value="ECO:0000318"/>
    <property type="project" value="GO_Central"/>
</dbReference>
<evidence type="ECO:0000256" key="11">
    <source>
        <dbReference type="ARBA" id="ARBA00023242"/>
    </source>
</evidence>
<evidence type="ECO:0000259" key="15">
    <source>
        <dbReference type="PROSITE" id="PS51190"/>
    </source>
</evidence>
<evidence type="ECO:0000256" key="3">
    <source>
        <dbReference type="ARBA" id="ARBA00012513"/>
    </source>
</evidence>
<dbReference type="Gene3D" id="1.10.1070.11">
    <property type="entry name" value="Phosphatidylinositol 3-/4-kinase, catalytic domain"/>
    <property type="match status" value="1"/>
</dbReference>
<keyword evidence="4" id="KW-0723">Serine/threonine-protein kinase</keyword>
<comment type="subcellular location">
    <subcellularLocation>
        <location evidence="1">Nucleus</location>
    </subcellularLocation>
</comment>
<dbReference type="GO" id="GO:0000077">
    <property type="term" value="P:DNA damage checkpoint signaling"/>
    <property type="evidence" value="ECO:0000318"/>
    <property type="project" value="GO_Central"/>
</dbReference>
<evidence type="ECO:0000256" key="6">
    <source>
        <dbReference type="ARBA" id="ARBA00022741"/>
    </source>
</evidence>
<name>A2DII8_TRIV3</name>
<dbReference type="GO" id="GO:0004674">
    <property type="term" value="F:protein serine/threonine kinase activity"/>
    <property type="evidence" value="ECO:0000318"/>
    <property type="project" value="GO_Central"/>
</dbReference>
<dbReference type="PROSITE" id="PS00916">
    <property type="entry name" value="PI3_4_KINASE_2"/>
    <property type="match status" value="1"/>
</dbReference>
<keyword evidence="10" id="KW-0234">DNA repair</keyword>
<evidence type="ECO:0000256" key="8">
    <source>
        <dbReference type="ARBA" id="ARBA00022777"/>
    </source>
</evidence>
<dbReference type="PROSITE" id="PS51190">
    <property type="entry name" value="FATC"/>
    <property type="match status" value="1"/>
</dbReference>
<keyword evidence="9" id="KW-0067">ATP-binding</keyword>
<dbReference type="VEuPathDB" id="TrichDB:TVAGG3_0602330"/>
<evidence type="ECO:0000256" key="5">
    <source>
        <dbReference type="ARBA" id="ARBA00022679"/>
    </source>
</evidence>
<evidence type="ECO:0000256" key="2">
    <source>
        <dbReference type="ARBA" id="ARBA00010769"/>
    </source>
</evidence>
<keyword evidence="5" id="KW-0808">Transferase</keyword>
<evidence type="ECO:0000256" key="1">
    <source>
        <dbReference type="ARBA" id="ARBA00004123"/>
    </source>
</evidence>
<feature type="domain" description="FAT" evidence="14">
    <location>
        <begin position="1201"/>
        <end position="1761"/>
    </location>
</feature>
<evidence type="ECO:0000256" key="7">
    <source>
        <dbReference type="ARBA" id="ARBA00022763"/>
    </source>
</evidence>
<keyword evidence="6" id="KW-0547">Nucleotide-binding</keyword>
<evidence type="ECO:0000256" key="4">
    <source>
        <dbReference type="ARBA" id="ARBA00022527"/>
    </source>
</evidence>
<dbReference type="InterPro" id="IPR036940">
    <property type="entry name" value="PI3/4_kinase_cat_sf"/>
</dbReference>
<dbReference type="STRING" id="5722.A2DII8"/>
<dbReference type="InParanoid" id="A2DII8"/>
<reference evidence="16" key="2">
    <citation type="journal article" date="2007" name="Science">
        <title>Draft genome sequence of the sexually transmitted pathogen Trichomonas vaginalis.</title>
        <authorList>
            <person name="Carlton J.M."/>
            <person name="Hirt R.P."/>
            <person name="Silva J.C."/>
            <person name="Delcher A.L."/>
            <person name="Schatz M."/>
            <person name="Zhao Q."/>
            <person name="Wortman J.R."/>
            <person name="Bidwell S.L."/>
            <person name="Alsmark U.C.M."/>
            <person name="Besteiro S."/>
            <person name="Sicheritz-Ponten T."/>
            <person name="Noel C.J."/>
            <person name="Dacks J.B."/>
            <person name="Foster P.G."/>
            <person name="Simillion C."/>
            <person name="Van de Peer Y."/>
            <person name="Miranda-Saavedra D."/>
            <person name="Barton G.J."/>
            <person name="Westrop G.D."/>
            <person name="Mueller S."/>
            <person name="Dessi D."/>
            <person name="Fiori P.L."/>
            <person name="Ren Q."/>
            <person name="Paulsen I."/>
            <person name="Zhang H."/>
            <person name="Bastida-Corcuera F.D."/>
            <person name="Simoes-Barbosa A."/>
            <person name="Brown M.T."/>
            <person name="Hayes R.D."/>
            <person name="Mukherjee M."/>
            <person name="Okumura C.Y."/>
            <person name="Schneider R."/>
            <person name="Smith A.J."/>
            <person name="Vanacova S."/>
            <person name="Villalvazo M."/>
            <person name="Haas B.J."/>
            <person name="Pertea M."/>
            <person name="Feldblyum T.V."/>
            <person name="Utterback T.R."/>
            <person name="Shu C.L."/>
            <person name="Osoegawa K."/>
            <person name="de Jong P.J."/>
            <person name="Hrdy I."/>
            <person name="Horvathova L."/>
            <person name="Zubacova Z."/>
            <person name="Dolezal P."/>
            <person name="Malik S.B."/>
            <person name="Logsdon J.M. Jr."/>
            <person name="Henze K."/>
            <person name="Gupta A."/>
            <person name="Wang C.C."/>
            <person name="Dunne R.L."/>
            <person name="Upcroft J.A."/>
            <person name="Upcroft P."/>
            <person name="White O."/>
            <person name="Salzberg S.L."/>
            <person name="Tang P."/>
            <person name="Chiu C.-H."/>
            <person name="Lee Y.-S."/>
            <person name="Embley T.M."/>
            <person name="Coombs G.H."/>
            <person name="Mottram J.C."/>
            <person name="Tachezy J."/>
            <person name="Fraser-Liggett C.M."/>
            <person name="Johnson P.J."/>
        </authorList>
    </citation>
    <scope>NUCLEOTIDE SEQUENCE [LARGE SCALE GENOMIC DNA]</scope>
    <source>
        <strain evidence="16">G3</strain>
    </source>
</reference>
<dbReference type="OrthoDB" id="381190at2759"/>
<dbReference type="GO" id="GO:0005524">
    <property type="term" value="F:ATP binding"/>
    <property type="evidence" value="ECO:0007669"/>
    <property type="project" value="UniProtKB-KW"/>
</dbReference>
<dbReference type="eggNOG" id="KOG0890">
    <property type="taxonomic scope" value="Eukaryota"/>
</dbReference>
<dbReference type="Gene3D" id="3.30.1010.10">
    <property type="entry name" value="Phosphatidylinositol 3-kinase Catalytic Subunit, Chain A, domain 4"/>
    <property type="match status" value="1"/>
</dbReference>
<dbReference type="InterPro" id="IPR018936">
    <property type="entry name" value="PI3/4_kinase_CS"/>
</dbReference>
<dbReference type="GO" id="GO:0005694">
    <property type="term" value="C:chromosome"/>
    <property type="evidence" value="ECO:0000318"/>
    <property type="project" value="GO_Central"/>
</dbReference>
<comment type="similarity">
    <text evidence="2">Belongs to the PI3/PI4-kinase family. ATM subfamily.</text>
</comment>
<organism evidence="16 17">
    <name type="scientific">Trichomonas vaginalis (strain ATCC PRA-98 / G3)</name>
    <dbReference type="NCBI Taxonomy" id="412133"/>
    <lineage>
        <taxon>Eukaryota</taxon>
        <taxon>Metamonada</taxon>
        <taxon>Parabasalia</taxon>
        <taxon>Trichomonadida</taxon>
        <taxon>Trichomonadidae</taxon>
        <taxon>Trichomonas</taxon>
    </lineage>
</organism>
<evidence type="ECO:0000313" key="17">
    <source>
        <dbReference type="Proteomes" id="UP000001542"/>
    </source>
</evidence>
<dbReference type="EC" id="2.7.11.1" evidence="3"/>
<gene>
    <name evidence="16" type="ORF">TVAG_178360</name>
</gene>
<dbReference type="InterPro" id="IPR057564">
    <property type="entry name" value="HEAT_ATR"/>
</dbReference>
<keyword evidence="11" id="KW-0539">Nucleus</keyword>
<protein>
    <recommendedName>
        <fullName evidence="12">Serine/threonine-protein kinase ATR</fullName>
        <ecNumber evidence="3">2.7.11.1</ecNumber>
    </recommendedName>
</protein>
<dbReference type="FunCoup" id="A2DII8">
    <property type="interactions" value="198"/>
</dbReference>
<evidence type="ECO:0000256" key="10">
    <source>
        <dbReference type="ARBA" id="ARBA00023204"/>
    </source>
</evidence>
<dbReference type="PROSITE" id="PS51189">
    <property type="entry name" value="FAT"/>
    <property type="match status" value="1"/>
</dbReference>
<dbReference type="GO" id="GO:0005634">
    <property type="term" value="C:nucleus"/>
    <property type="evidence" value="ECO:0000318"/>
    <property type="project" value="GO_Central"/>
</dbReference>
<keyword evidence="7" id="KW-0227">DNA damage</keyword>
<dbReference type="CDD" id="cd00892">
    <property type="entry name" value="PIKKc_ATR"/>
    <property type="match status" value="1"/>
</dbReference>
<dbReference type="VEuPathDB" id="TrichDB:TVAG_178360"/>
<dbReference type="GO" id="GO:0006281">
    <property type="term" value="P:DNA repair"/>
    <property type="evidence" value="ECO:0000318"/>
    <property type="project" value="GO_Central"/>
</dbReference>
<sequence>MQNNDILTKFSTIFNQLVYEPIDGNHMLYALQGMHDFFNDSKFQIAKEDVDRWLCQLIQAGVQNNVNKNSDESLYNEYMEIIRLLISKFKALDRKTFGKTLCASLQDGIYTQSSIKLPFIYHPKEQLQIANKNQSHIHLYFDILQSFLNISFSIPENFFEIILNILCHTKDFSSEILHTLSCAIPCDHCTSLKLIRVLFCFMNNFAIKNTEIDTEIDLFAAKTLQHSCSRLPSYMRKLLSRDLISYIKFYQNIKLPMFLNEFFLLIKEFVESDHANHKLVSDLIFNNFKNFYYVTNYIELCKTLIKNNNKYLEYFTKVNFDSNPEIIPNLMEIFPKFSPNFSELSKFPQIFYKTIVKIEKPSLIHGSYLSRCLDTASPPLELINDLYKLFPNIILEKLDKLSVDFAIKIFEENNDLFKRYMSNAIDIASKSLSRTLMSMIIIYQKQNEIQLTDDFLIELKSNVKNVEAYKDKHYVNAVSMILKDEELLELYTYDFIKKLLSICKESCQILLDNKYLSFHILKLLMQILWTEDEILQGISLILISRMKDLSSIKTLYKYEFGSLLGNLFVQKETVFNELCTIIFHRKIQNHKNIISAFQKIIFPFIICTSEQNLQKFLEKSKLKLKDFLSKNIPSILEFIFTSNDEQMSKRAFEFFRKQKMTSLQKVVYDNSIRFFPVLFIDCVSPNEITRQKAIQSVKSIFESKYIEKSVLISKEEYFNQQIVNYFYFTLVRLTKIITSPNPCDEKLKMVIPTIKYLLPFIESELPKFITQIYTVLMRVCSIDILKLSWIQFWYDFCKTFSSKMENVCLQRIFVPLTQNLCILHKEFPVEISAFFRYLIIDLKEITEDWFKYIYYYPVLDEIIDVKHQLQKDIKLEWSDQIILLSHNLDDFSNLSFRNLCLETIRKLLKDHEEELYTNKLDIKYLTTKLWSVASHETDKDNAMLFGRILSLLPFTNDISEPHFDVINKDDIDKIIIKIITDYLVKILVNSQITLYAIQQMLAYLGCRDVTNDTQAQFSDERGLLNWSKFPDEIKTAINNCRSTSFKQTLPKETETALKPLIDSAHRFSLSRWMRNLFVNLITKVDSIKSSPSNFDYRKTDGGYLEPLAHPIGVSSALGYFVIPYLISYNSSNEVFINCLRKEWEYCYEKLRGNNKKQKTIARTVIQAFFSLFDSLERMKISASKDKILKGWTYLEIADEKKLAKSAYSCQLWQRALMHFDNLCQLSKENMTTKNLQLMKECFTNSGDLENANFLKKKLSEISDTKSDTALSEMNLLDEEEQRSQKILLIKEMVENGRFERALSDAKTIRSTVIPDLRLDSSICRSAMSLGKWDEIENIIHENCSVLTRDFDESRLINDANNLRFDISVAKSFYDLKFTTSQNFKDDIDIQKKRMTQELSESFLGSYIKLRQSLVKVRILDEMSLFADNREDYNLSLFKKWIDKEPLSLDILSRVTSINCAMIDLMEKNDKLNNLTLEWIDLSVKSRRNDNIIASEMHANRAHKMMPNNDLVLIELAKVSWCKKPSDTSINILNTIKPESDKQGKISFMKAQYLDKLNSLDADGLTELYKTITQRPDCEGKVHYQFATLIDQRIEKYINYVEIDGQEIGVSTKLRKMESVKFWGNTSSSMNIASFLKTQVPLCLKNYFLTIIKTPQLSNEVLPRIMDLFFETIRNLLSEQNKKPYSLISQNQKPTIIQQIKDVFKEYVNKVYPYVWFNSITQLISWIEQPSELSEFILQIICEATKCHPSSALWHLMYVNHSSSPLRKEKYENVIEMILKSFKNDEEKNDFQVLIQKFVNITSGLIQLTELPYQSRETIKVNASELCPELVKNFDNCQISMPITSAFRDDRFSRTPKICQMEEPTLIFMSQQRPKRISLRDETGNSHRFLCKRDDDLRKDMRMMEFASFVNNVLESDKKCRHRLISMNVFSIVCLNEKNGLIEWVNHTICFRKILNELYESRNLGMPLNDILDILGQDSRYNPQKKCQLFCEKIIPKFPPLSHLWFLDNFKDASQWFVARQNYTRSTAVWSMVGYIVGLGDRHLENILFNKTNGSVVHVDFCYMFDKAKTLPTPECVPFRLTQNVVDAMGALGVEGSFTSSCILMMDSLKAKANKIVTTLQTFVQDPLLEWKKVSKDFEEMAAQRTIKEVERRVMGFSEDRARKFSTEFFVRDLIQKAQDPNNLSRMWEGWQAYL</sequence>
<accession>A2DII8</accession>
<keyword evidence="17" id="KW-1185">Reference proteome</keyword>
<dbReference type="InterPro" id="IPR003152">
    <property type="entry name" value="FATC_dom"/>
</dbReference>
<dbReference type="PANTHER" id="PTHR11139">
    <property type="entry name" value="ATAXIA TELANGIECTASIA MUTATED ATM -RELATED"/>
    <property type="match status" value="1"/>
</dbReference>
<dbReference type="KEGG" id="tva:5465322"/>
<dbReference type="Pfam" id="PF23593">
    <property type="entry name" value="HEAT_ATR"/>
    <property type="match status" value="1"/>
</dbReference>
<evidence type="ECO:0000256" key="12">
    <source>
        <dbReference type="ARBA" id="ARBA00024420"/>
    </source>
</evidence>
<evidence type="ECO:0000259" key="14">
    <source>
        <dbReference type="PROSITE" id="PS51189"/>
    </source>
</evidence>
<dbReference type="InterPro" id="IPR011009">
    <property type="entry name" value="Kinase-like_dom_sf"/>
</dbReference>
<keyword evidence="8 16" id="KW-0418">Kinase</keyword>
<feature type="domain" description="PI3K/PI4K catalytic" evidence="13">
    <location>
        <begin position="1860"/>
        <end position="2186"/>
    </location>
</feature>
<dbReference type="EMBL" id="DS113204">
    <property type="protein sequence ID" value="EAY19792.1"/>
    <property type="molecule type" value="Genomic_DNA"/>
</dbReference>
<dbReference type="InterPro" id="IPR000403">
    <property type="entry name" value="PI3/4_kinase_cat_dom"/>
</dbReference>
<dbReference type="SMART" id="SM00146">
    <property type="entry name" value="PI3Kc"/>
    <property type="match status" value="1"/>
</dbReference>
<evidence type="ECO:0000256" key="9">
    <source>
        <dbReference type="ARBA" id="ARBA00022840"/>
    </source>
</evidence>
<dbReference type="Proteomes" id="UP000001542">
    <property type="component" value="Unassembled WGS sequence"/>
</dbReference>
<dbReference type="Pfam" id="PF00454">
    <property type="entry name" value="PI3_PI4_kinase"/>
    <property type="match status" value="1"/>
</dbReference>
<reference evidence="16" key="1">
    <citation type="submission" date="2006-10" db="EMBL/GenBank/DDBJ databases">
        <authorList>
            <person name="Amadeo P."/>
            <person name="Zhao Q."/>
            <person name="Wortman J."/>
            <person name="Fraser-Liggett C."/>
            <person name="Carlton J."/>
        </authorList>
    </citation>
    <scope>NUCLEOTIDE SEQUENCE</scope>
    <source>
        <strain evidence="16">G3</strain>
    </source>
</reference>
<evidence type="ECO:0000259" key="13">
    <source>
        <dbReference type="PROSITE" id="PS50290"/>
    </source>
</evidence>
<evidence type="ECO:0000313" key="16">
    <source>
        <dbReference type="EMBL" id="EAY19792.1"/>
    </source>
</evidence>
<dbReference type="FunFam" id="1.10.1070.11:FF:000065">
    <property type="entry name" value="PIKK family atypical protein kinase"/>
    <property type="match status" value="1"/>
</dbReference>
<feature type="domain" description="FATC" evidence="15">
    <location>
        <begin position="2162"/>
        <end position="2194"/>
    </location>
</feature>
<dbReference type="PROSITE" id="PS50290">
    <property type="entry name" value="PI3_4_KINASE_3"/>
    <property type="match status" value="1"/>
</dbReference>
<dbReference type="RefSeq" id="XP_001580778.1">
    <property type="nucleotide sequence ID" value="XM_001580728.1"/>
</dbReference>
<proteinExistence type="inferred from homology"/>
<dbReference type="SUPFAM" id="SSF56112">
    <property type="entry name" value="Protein kinase-like (PK-like)"/>
    <property type="match status" value="1"/>
</dbReference>
<dbReference type="PANTHER" id="PTHR11139:SF69">
    <property type="entry name" value="SERINE_THREONINE-PROTEIN KINASE ATR"/>
    <property type="match status" value="1"/>
</dbReference>